<sequence length="467" mass="53839">MLKVKNLRLKYPNGDRKIFDNLNIEIKDKEKVLLLGPSGSGKSTLLNVLSGIVPNLIELPMKYDELDIDPNSGVIFQDPDTQFCMPKVYEELAFVLENQKVPREDMDEQIKKALASVDLDVDNSTFVNNLSGGMKQKLAIVETILQKADTLFLDEPTAMLDVQATADLWQRLIHLWTDQTVLIVEHKVEHIWHHVDRVILMNYDGEIIADNTPEYILKHCESLLTEFGVWHPHAWDYAPIRKDLTPQYSNTLFKFQNGQIIRSKNTLFEVSELNIHPGEWITITGKNGAGKTTLLESMMQLVKYNGTMFYEKRLLKKIKDAAQNMYLVYQNPELQFITNSVYDEINIHYNHLDKAKSKEETEHLLKLLHLEKVKHHHPFEISTGQKRRLSVATALSSKAEIVLLDEPTFGLDSHNTFQLIKLFEERVKQGQTIVMVTHDPEIIHRYPTRRLVVENHKLLEMAGESNV</sequence>
<dbReference type="AlphaFoldDB" id="A0A3S7GT59"/>
<gene>
    <name evidence="10" type="ORF">AZE34_01950</name>
    <name evidence="11" type="ORF">J7T32_003595</name>
</gene>
<reference evidence="10" key="1">
    <citation type="submission" date="2016-02" db="EMBL/GenBank/DDBJ databases">
        <title>Genomic sequence of a clinical Staphylococcus hominis isolate.</title>
        <authorList>
            <person name="McClure J.M."/>
            <person name="Zhang K."/>
        </authorList>
    </citation>
    <scope>NUCLEOTIDE SEQUENCE</scope>
    <source>
        <strain evidence="10">C34847</strain>
    </source>
</reference>
<comment type="similarity">
    <text evidence="2">Belongs to the ABC transporter superfamily.</text>
</comment>
<dbReference type="GO" id="GO:0042626">
    <property type="term" value="F:ATPase-coupled transmembrane transporter activity"/>
    <property type="evidence" value="ECO:0007669"/>
    <property type="project" value="TreeGrafter"/>
</dbReference>
<dbReference type="EMBL" id="JAGHKT020000003">
    <property type="protein sequence ID" value="MCM5671851.1"/>
    <property type="molecule type" value="Genomic_DNA"/>
</dbReference>
<dbReference type="PANTHER" id="PTHR43553">
    <property type="entry name" value="HEAVY METAL TRANSPORTER"/>
    <property type="match status" value="1"/>
</dbReference>
<dbReference type="InterPro" id="IPR003439">
    <property type="entry name" value="ABC_transporter-like_ATP-bd"/>
</dbReference>
<evidence type="ECO:0000256" key="4">
    <source>
        <dbReference type="ARBA" id="ARBA00022475"/>
    </source>
</evidence>
<dbReference type="EMBL" id="CP014567">
    <property type="protein sequence ID" value="AVI05577.1"/>
    <property type="molecule type" value="Genomic_DNA"/>
</dbReference>
<feature type="domain" description="ABC transporter" evidence="9">
    <location>
        <begin position="253"/>
        <end position="467"/>
    </location>
</feature>
<keyword evidence="5" id="KW-0547">Nucleotide-binding</keyword>
<dbReference type="GO" id="GO:0016887">
    <property type="term" value="F:ATP hydrolysis activity"/>
    <property type="evidence" value="ECO:0007669"/>
    <property type="project" value="InterPro"/>
</dbReference>
<keyword evidence="3" id="KW-0813">Transport</keyword>
<comment type="subcellular location">
    <subcellularLocation>
        <location evidence="1">Cell membrane</location>
        <topology evidence="1">Peripheral membrane protein</topology>
    </subcellularLocation>
</comment>
<keyword evidence="12" id="KW-1185">Reference proteome</keyword>
<evidence type="ECO:0000256" key="8">
    <source>
        <dbReference type="ARBA" id="ARBA00023136"/>
    </source>
</evidence>
<proteinExistence type="inferred from homology"/>
<protein>
    <submittedName>
        <fullName evidence="10 11">ABC transporter ATP-binding protein</fullName>
    </submittedName>
</protein>
<reference evidence="11 12" key="2">
    <citation type="submission" date="2022-06" db="EMBL/GenBank/DDBJ databases">
        <title>Staphylococcus hominis ShoR14 genome sequence.</title>
        <authorList>
            <person name="Yeo C.C."/>
            <person name="Chew C.H."/>
            <person name="Che Hamzah A.M."/>
            <person name="Al-Trad E.I."/>
        </authorList>
    </citation>
    <scope>NUCLEOTIDE SEQUENCE [LARGE SCALE GENOMIC DNA]</scope>
    <source>
        <strain evidence="11 12">ShoR14</strain>
    </source>
</reference>
<dbReference type="SMART" id="SM00382">
    <property type="entry name" value="AAA"/>
    <property type="match status" value="2"/>
</dbReference>
<dbReference type="PROSITE" id="PS00211">
    <property type="entry name" value="ABC_TRANSPORTER_1"/>
    <property type="match status" value="1"/>
</dbReference>
<dbReference type="SUPFAM" id="SSF52540">
    <property type="entry name" value="P-loop containing nucleoside triphosphate hydrolases"/>
    <property type="match status" value="2"/>
</dbReference>
<dbReference type="InterPro" id="IPR015856">
    <property type="entry name" value="ABC_transpr_CbiO/EcfA_su"/>
</dbReference>
<dbReference type="PROSITE" id="PS50893">
    <property type="entry name" value="ABC_TRANSPORTER_2"/>
    <property type="match status" value="2"/>
</dbReference>
<evidence type="ECO:0000313" key="10">
    <source>
        <dbReference type="EMBL" id="AVI05577.1"/>
    </source>
</evidence>
<evidence type="ECO:0000256" key="3">
    <source>
        <dbReference type="ARBA" id="ARBA00022448"/>
    </source>
</evidence>
<dbReference type="Pfam" id="PF00005">
    <property type="entry name" value="ABC_tran"/>
    <property type="match status" value="2"/>
</dbReference>
<evidence type="ECO:0000256" key="2">
    <source>
        <dbReference type="ARBA" id="ARBA00005417"/>
    </source>
</evidence>
<keyword evidence="8" id="KW-0472">Membrane</keyword>
<dbReference type="RefSeq" id="WP_017175760.1">
    <property type="nucleotide sequence ID" value="NZ_CAXOIK010000025.1"/>
</dbReference>
<dbReference type="CDD" id="cd03225">
    <property type="entry name" value="ABC_cobalt_CbiO_domain1"/>
    <property type="match status" value="2"/>
</dbReference>
<evidence type="ECO:0000256" key="5">
    <source>
        <dbReference type="ARBA" id="ARBA00022741"/>
    </source>
</evidence>
<keyword evidence="6 10" id="KW-0067">ATP-binding</keyword>
<evidence type="ECO:0000256" key="7">
    <source>
        <dbReference type="ARBA" id="ARBA00022967"/>
    </source>
</evidence>
<evidence type="ECO:0000256" key="1">
    <source>
        <dbReference type="ARBA" id="ARBA00004202"/>
    </source>
</evidence>
<dbReference type="Proteomes" id="UP000665944">
    <property type="component" value="Unassembled WGS sequence"/>
</dbReference>
<evidence type="ECO:0000313" key="11">
    <source>
        <dbReference type="EMBL" id="MCM5671851.1"/>
    </source>
</evidence>
<dbReference type="InterPro" id="IPR050095">
    <property type="entry name" value="ECF_ABC_transporter_ATP-bd"/>
</dbReference>
<dbReference type="Gene3D" id="3.40.50.300">
    <property type="entry name" value="P-loop containing nucleotide triphosphate hydrolases"/>
    <property type="match status" value="2"/>
</dbReference>
<keyword evidence="4" id="KW-1003">Cell membrane</keyword>
<feature type="domain" description="ABC transporter" evidence="9">
    <location>
        <begin position="2"/>
        <end position="229"/>
    </location>
</feature>
<accession>A0A3S7GT59</accession>
<keyword evidence="7" id="KW-1278">Translocase</keyword>
<dbReference type="GO" id="GO:0005524">
    <property type="term" value="F:ATP binding"/>
    <property type="evidence" value="ECO:0007669"/>
    <property type="project" value="UniProtKB-KW"/>
</dbReference>
<organism evidence="10">
    <name type="scientific">Staphylococcus hominis</name>
    <dbReference type="NCBI Taxonomy" id="1290"/>
    <lineage>
        <taxon>Bacteria</taxon>
        <taxon>Bacillati</taxon>
        <taxon>Bacillota</taxon>
        <taxon>Bacilli</taxon>
        <taxon>Bacillales</taxon>
        <taxon>Staphylococcaceae</taxon>
        <taxon>Staphylococcus</taxon>
    </lineage>
</organism>
<dbReference type="InterPro" id="IPR027417">
    <property type="entry name" value="P-loop_NTPase"/>
</dbReference>
<evidence type="ECO:0000313" key="12">
    <source>
        <dbReference type="Proteomes" id="UP000665944"/>
    </source>
</evidence>
<evidence type="ECO:0000256" key="6">
    <source>
        <dbReference type="ARBA" id="ARBA00022840"/>
    </source>
</evidence>
<evidence type="ECO:0000259" key="9">
    <source>
        <dbReference type="PROSITE" id="PS50893"/>
    </source>
</evidence>
<dbReference type="InterPro" id="IPR017871">
    <property type="entry name" value="ABC_transporter-like_CS"/>
</dbReference>
<dbReference type="InterPro" id="IPR003593">
    <property type="entry name" value="AAA+_ATPase"/>
</dbReference>
<dbReference type="GO" id="GO:0043190">
    <property type="term" value="C:ATP-binding cassette (ABC) transporter complex"/>
    <property type="evidence" value="ECO:0007669"/>
    <property type="project" value="TreeGrafter"/>
</dbReference>
<name>A0A3S7GT59_STAHO</name>